<dbReference type="SUPFAM" id="SSF89895">
    <property type="entry name" value="FYSH domain"/>
    <property type="match status" value="1"/>
</dbReference>
<dbReference type="PANTHER" id="PTHR10927:SF2">
    <property type="entry name" value="RESTRICTION OF TELOMERE CAPPING PROTEIN 3"/>
    <property type="match status" value="1"/>
</dbReference>
<dbReference type="EMBL" id="JAVHJO010000006">
    <property type="protein sequence ID" value="KAK6539521.1"/>
    <property type="molecule type" value="Genomic_DNA"/>
</dbReference>
<evidence type="ECO:0000256" key="1">
    <source>
        <dbReference type="SAM" id="MobiDB-lite"/>
    </source>
</evidence>
<evidence type="ECO:0000313" key="4">
    <source>
        <dbReference type="Proteomes" id="UP001365542"/>
    </source>
</evidence>
<accession>A0AAV9XC35</accession>
<proteinExistence type="predicted"/>
<reference evidence="3 4" key="1">
    <citation type="submission" date="2019-10" db="EMBL/GenBank/DDBJ databases">
        <authorList>
            <person name="Palmer J.M."/>
        </authorList>
    </citation>
    <scope>NUCLEOTIDE SEQUENCE [LARGE SCALE GENOMIC DNA]</scope>
    <source>
        <strain evidence="3 4">TWF694</strain>
    </source>
</reference>
<name>A0AAV9XC35_9PEZI</name>
<feature type="domain" description="Ribosome maturation protein SDO1/SBDS N-terminal" evidence="2">
    <location>
        <begin position="7"/>
        <end position="97"/>
    </location>
</feature>
<keyword evidence="4" id="KW-1185">Reference proteome</keyword>
<dbReference type="Pfam" id="PF01172">
    <property type="entry name" value="SBDS_N"/>
    <property type="match status" value="1"/>
</dbReference>
<gene>
    <name evidence="3" type="ORF">TWF694_009737</name>
</gene>
<organism evidence="3 4">
    <name type="scientific">Orbilia ellipsospora</name>
    <dbReference type="NCBI Taxonomy" id="2528407"/>
    <lineage>
        <taxon>Eukaryota</taxon>
        <taxon>Fungi</taxon>
        <taxon>Dikarya</taxon>
        <taxon>Ascomycota</taxon>
        <taxon>Pezizomycotina</taxon>
        <taxon>Orbiliomycetes</taxon>
        <taxon>Orbiliales</taxon>
        <taxon>Orbiliaceae</taxon>
        <taxon>Orbilia</taxon>
    </lineage>
</organism>
<sequence length="114" mass="12218">MRGGTSVNKVILKKDTDDFIVLVDDKDALQKWKKDSSVPLAQVVGAFKVYTTRGGGSQGGMDTAPKALLESAFGSKNEDDVIKTILTEGNLQVSDTPTRESSTNDSKGSMANHR</sequence>
<evidence type="ECO:0000313" key="3">
    <source>
        <dbReference type="EMBL" id="KAK6539521.1"/>
    </source>
</evidence>
<comment type="caution">
    <text evidence="3">The sequence shown here is derived from an EMBL/GenBank/DDBJ whole genome shotgun (WGS) entry which is preliminary data.</text>
</comment>
<dbReference type="InterPro" id="IPR039100">
    <property type="entry name" value="Sdo1/SBDS-like"/>
</dbReference>
<dbReference type="InterPro" id="IPR019783">
    <property type="entry name" value="SDO1/SBDS_N"/>
</dbReference>
<dbReference type="AlphaFoldDB" id="A0AAV9XC35"/>
<dbReference type="InterPro" id="IPR036786">
    <property type="entry name" value="Ribosome_mat_SBDS_N_sf"/>
</dbReference>
<protein>
    <recommendedName>
        <fullName evidence="2">Ribosome maturation protein SDO1/SBDS N-terminal domain-containing protein</fullName>
    </recommendedName>
</protein>
<dbReference type="PANTHER" id="PTHR10927">
    <property type="entry name" value="RIBOSOME MATURATION PROTEIN SBDS"/>
    <property type="match status" value="1"/>
</dbReference>
<evidence type="ECO:0000259" key="2">
    <source>
        <dbReference type="Pfam" id="PF01172"/>
    </source>
</evidence>
<dbReference type="Proteomes" id="UP001365542">
    <property type="component" value="Unassembled WGS sequence"/>
</dbReference>
<feature type="region of interest" description="Disordered" evidence="1">
    <location>
        <begin position="88"/>
        <end position="114"/>
    </location>
</feature>
<dbReference type="Gene3D" id="3.30.1250.10">
    <property type="entry name" value="Ribosome maturation protein SBDS, N-terminal domain"/>
    <property type="match status" value="1"/>
</dbReference>